<evidence type="ECO:0000259" key="5">
    <source>
        <dbReference type="Pfam" id="PF25876"/>
    </source>
</evidence>
<dbReference type="EMBL" id="CP095855">
    <property type="protein sequence ID" value="UPK68389.1"/>
    <property type="molecule type" value="Genomic_DNA"/>
</dbReference>
<dbReference type="Pfam" id="PF25944">
    <property type="entry name" value="Beta-barrel_RND"/>
    <property type="match status" value="1"/>
</dbReference>
<feature type="domain" description="Multidrug resistance protein MdtA-like barrel-sandwich hybrid" evidence="6">
    <location>
        <begin position="72"/>
        <end position="210"/>
    </location>
</feature>
<reference evidence="9 10" key="1">
    <citation type="submission" date="2022-04" db="EMBL/GenBank/DDBJ databases">
        <title>The arsenic-methylating capacity of Chitinophaga filiformis YT5 during chitin decomposition.</title>
        <authorList>
            <person name="Chen G."/>
            <person name="Liang Y."/>
        </authorList>
    </citation>
    <scope>NUCLEOTIDE SEQUENCE [LARGE SCALE GENOMIC DNA]</scope>
    <source>
        <strain evidence="9 10">YT5</strain>
    </source>
</reference>
<dbReference type="InterPro" id="IPR058627">
    <property type="entry name" value="MdtA-like_C"/>
</dbReference>
<keyword evidence="10" id="KW-1185">Reference proteome</keyword>
<dbReference type="Gene3D" id="2.40.30.170">
    <property type="match status" value="1"/>
</dbReference>
<feature type="domain" description="Multidrug resistance protein MdtA-like beta-barrel" evidence="7">
    <location>
        <begin position="218"/>
        <end position="306"/>
    </location>
</feature>
<gene>
    <name evidence="9" type="ORF">MYF79_25880</name>
</gene>
<protein>
    <submittedName>
        <fullName evidence="9">Efflux RND transporter periplasmic adaptor subunit</fullName>
    </submittedName>
</protein>
<evidence type="ECO:0000256" key="3">
    <source>
        <dbReference type="SAM" id="Coils"/>
    </source>
</evidence>
<feature type="domain" description="Multidrug resistance protein MdtA-like alpha-helical hairpin" evidence="5">
    <location>
        <begin position="110"/>
        <end position="180"/>
    </location>
</feature>
<organism evidence="9 10">
    <name type="scientific">Chitinophaga filiformis</name>
    <name type="common">Myxococcus filiformis</name>
    <name type="synonym">Flexibacter filiformis</name>
    <dbReference type="NCBI Taxonomy" id="104663"/>
    <lineage>
        <taxon>Bacteria</taxon>
        <taxon>Pseudomonadati</taxon>
        <taxon>Bacteroidota</taxon>
        <taxon>Chitinophagia</taxon>
        <taxon>Chitinophagales</taxon>
        <taxon>Chitinophagaceae</taxon>
        <taxon>Chitinophaga</taxon>
    </lineage>
</organism>
<evidence type="ECO:0000259" key="7">
    <source>
        <dbReference type="Pfam" id="PF25944"/>
    </source>
</evidence>
<dbReference type="InterPro" id="IPR058624">
    <property type="entry name" value="MdtA-like_HH"/>
</dbReference>
<dbReference type="SUPFAM" id="SSF111369">
    <property type="entry name" value="HlyD-like secretion proteins"/>
    <property type="match status" value="1"/>
</dbReference>
<dbReference type="PANTHER" id="PTHR30158:SF23">
    <property type="entry name" value="MULTIDRUG RESISTANCE PROTEIN MEXA"/>
    <property type="match status" value="1"/>
</dbReference>
<dbReference type="Pfam" id="PF25967">
    <property type="entry name" value="RND-MFP_C"/>
    <property type="match status" value="1"/>
</dbReference>
<feature type="chain" id="PRO_5046014520" evidence="4">
    <location>
        <begin position="35"/>
        <end position="394"/>
    </location>
</feature>
<dbReference type="InterPro" id="IPR058626">
    <property type="entry name" value="MdtA-like_b-barrel"/>
</dbReference>
<dbReference type="Pfam" id="PF25917">
    <property type="entry name" value="BSH_RND"/>
    <property type="match status" value="1"/>
</dbReference>
<keyword evidence="4" id="KW-0732">Signal</keyword>
<dbReference type="InterPro" id="IPR006143">
    <property type="entry name" value="RND_pump_MFP"/>
</dbReference>
<evidence type="ECO:0000259" key="6">
    <source>
        <dbReference type="Pfam" id="PF25917"/>
    </source>
</evidence>
<dbReference type="PANTHER" id="PTHR30158">
    <property type="entry name" value="ACRA/E-RELATED COMPONENT OF DRUG EFFLUX TRANSPORTER"/>
    <property type="match status" value="1"/>
</dbReference>
<name>A0ABY4HX46_CHIFI</name>
<feature type="signal peptide" evidence="4">
    <location>
        <begin position="1"/>
        <end position="34"/>
    </location>
</feature>
<accession>A0ABY4HX46</accession>
<dbReference type="Gene3D" id="2.40.50.100">
    <property type="match status" value="1"/>
</dbReference>
<dbReference type="Proteomes" id="UP000830198">
    <property type="component" value="Chromosome"/>
</dbReference>
<proteinExistence type="inferred from homology"/>
<dbReference type="Gene3D" id="1.10.287.470">
    <property type="entry name" value="Helix hairpin bin"/>
    <property type="match status" value="1"/>
</dbReference>
<comment type="subcellular location">
    <subcellularLocation>
        <location evidence="1">Cell envelope</location>
    </subcellularLocation>
</comment>
<feature type="domain" description="Multidrug resistance protein MdtA-like C-terminal permuted SH3" evidence="8">
    <location>
        <begin position="311"/>
        <end position="371"/>
    </location>
</feature>
<dbReference type="RefSeq" id="WP_247810783.1">
    <property type="nucleotide sequence ID" value="NZ_CP095855.1"/>
</dbReference>
<comment type="similarity">
    <text evidence="2">Belongs to the membrane fusion protein (MFP) (TC 8.A.1) family.</text>
</comment>
<dbReference type="InterPro" id="IPR058625">
    <property type="entry name" value="MdtA-like_BSH"/>
</dbReference>
<evidence type="ECO:0000259" key="8">
    <source>
        <dbReference type="Pfam" id="PF25967"/>
    </source>
</evidence>
<evidence type="ECO:0000256" key="2">
    <source>
        <dbReference type="ARBA" id="ARBA00009477"/>
    </source>
</evidence>
<evidence type="ECO:0000256" key="1">
    <source>
        <dbReference type="ARBA" id="ARBA00004196"/>
    </source>
</evidence>
<evidence type="ECO:0000313" key="9">
    <source>
        <dbReference type="EMBL" id="UPK68389.1"/>
    </source>
</evidence>
<sequence>MNHLFQLIYKQKPAGFLYSLIVMAVLSGCTSSSARSDGAPPPPTALPVFKAAAVPATTYREYNAALEGRVNVEIRAQVDGYLDKIFVDEGAYVKAGQPLFRINDRPYREQLSNAAASLAAAEANEQKAALEVSRLTPLVDNNVVSDVQLKTATAALQAAKANVAQAQAMVSNARINVGYTVITAPVNGYIGRIPYKIGSLVGRSETQPLTLLSDVNEVYAYFSMSEVDFLQFKDKVKGNTIAEKVKQLPPVELVMPDNSIYPEKGRIETMEGQFDKTMGAVSFRAVFPNPNGLLRSGNTGKVKISESFPAALVVPQEATFELQDKVFIFTVGDSNKVVSKPIKVSGKSNAYYFVEKGVAPGEAIVYTGLDRLRDGVVIQPQPISLDSLLKARPL</sequence>
<dbReference type="Pfam" id="PF25876">
    <property type="entry name" value="HH_MFP_RND"/>
    <property type="match status" value="1"/>
</dbReference>
<evidence type="ECO:0000313" key="10">
    <source>
        <dbReference type="Proteomes" id="UP000830198"/>
    </source>
</evidence>
<feature type="coiled-coil region" evidence="3">
    <location>
        <begin position="149"/>
        <end position="176"/>
    </location>
</feature>
<keyword evidence="3" id="KW-0175">Coiled coil</keyword>
<dbReference type="NCBIfam" id="TIGR01730">
    <property type="entry name" value="RND_mfp"/>
    <property type="match status" value="1"/>
</dbReference>
<evidence type="ECO:0000256" key="4">
    <source>
        <dbReference type="SAM" id="SignalP"/>
    </source>
</evidence>
<dbReference type="Gene3D" id="2.40.420.20">
    <property type="match status" value="1"/>
</dbReference>